<dbReference type="AlphaFoldDB" id="A0A662DAG0"/>
<keyword evidence="3" id="KW-1133">Transmembrane helix</keyword>
<keyword evidence="3" id="KW-0812">Transmembrane</keyword>
<dbReference type="GO" id="GO:0016020">
    <property type="term" value="C:membrane"/>
    <property type="evidence" value="ECO:0007669"/>
    <property type="project" value="InterPro"/>
</dbReference>
<dbReference type="Proteomes" id="UP000267654">
    <property type="component" value="Unassembled WGS sequence"/>
</dbReference>
<feature type="domain" description="Peptidase M41 FtsH extracellular" evidence="4">
    <location>
        <begin position="9"/>
        <end position="81"/>
    </location>
</feature>
<dbReference type="Pfam" id="PF06480">
    <property type="entry name" value="FtsH_ext"/>
    <property type="match status" value="1"/>
</dbReference>
<reference evidence="5 6" key="1">
    <citation type="submission" date="2018-06" db="EMBL/GenBank/DDBJ databases">
        <title>Extensive metabolic versatility and redundancy in microbially diverse, dynamic hydrothermal sediments.</title>
        <authorList>
            <person name="Dombrowski N."/>
            <person name="Teske A."/>
            <person name="Baker B.J."/>
        </authorList>
    </citation>
    <scope>NUCLEOTIDE SEQUENCE [LARGE SCALE GENOMIC DNA]</scope>
    <source>
        <strain evidence="5">B19_G9</strain>
    </source>
</reference>
<dbReference type="GO" id="GO:0004222">
    <property type="term" value="F:metalloendopeptidase activity"/>
    <property type="evidence" value="ECO:0007669"/>
    <property type="project" value="InterPro"/>
</dbReference>
<keyword evidence="1" id="KW-0645">Protease</keyword>
<name>A0A662DAG0_UNCAE</name>
<comment type="caution">
    <text evidence="5">The sequence shown here is derived from an EMBL/GenBank/DDBJ whole genome shotgun (WGS) entry which is preliminary data.</text>
</comment>
<evidence type="ECO:0000256" key="1">
    <source>
        <dbReference type="ARBA" id="ARBA00022670"/>
    </source>
</evidence>
<evidence type="ECO:0000256" key="3">
    <source>
        <dbReference type="SAM" id="Phobius"/>
    </source>
</evidence>
<dbReference type="Gene3D" id="3.30.720.210">
    <property type="match status" value="1"/>
</dbReference>
<dbReference type="EMBL" id="QMQB01000158">
    <property type="protein sequence ID" value="RLE12445.1"/>
    <property type="molecule type" value="Genomic_DNA"/>
</dbReference>
<organism evidence="5 6">
    <name type="scientific">Aerophobetes bacterium</name>
    <dbReference type="NCBI Taxonomy" id="2030807"/>
    <lineage>
        <taxon>Bacteria</taxon>
        <taxon>Candidatus Aerophobota</taxon>
    </lineage>
</organism>
<evidence type="ECO:0000256" key="2">
    <source>
        <dbReference type="ARBA" id="ARBA00022801"/>
    </source>
</evidence>
<dbReference type="InterPro" id="IPR011546">
    <property type="entry name" value="Pept_M41_FtsH_extracell"/>
</dbReference>
<keyword evidence="2" id="KW-0378">Hydrolase</keyword>
<gene>
    <name evidence="5" type="ORF">DRI96_04555</name>
</gene>
<evidence type="ECO:0000259" key="4">
    <source>
        <dbReference type="Pfam" id="PF06480"/>
    </source>
</evidence>
<keyword evidence="3" id="KW-0472">Membrane</keyword>
<proteinExistence type="predicted"/>
<dbReference type="GO" id="GO:0006508">
    <property type="term" value="P:proteolysis"/>
    <property type="evidence" value="ECO:0007669"/>
    <property type="project" value="UniProtKB-KW"/>
</dbReference>
<dbReference type="GO" id="GO:0008270">
    <property type="term" value="F:zinc ion binding"/>
    <property type="evidence" value="ECO:0007669"/>
    <property type="project" value="InterPro"/>
</dbReference>
<feature type="non-terminal residue" evidence="5">
    <location>
        <position position="88"/>
    </location>
</feature>
<evidence type="ECO:0000313" key="6">
    <source>
        <dbReference type="Proteomes" id="UP000267654"/>
    </source>
</evidence>
<protein>
    <recommendedName>
        <fullName evidence="4">Peptidase M41 FtsH extracellular domain-containing protein</fullName>
    </recommendedName>
</protein>
<sequence length="88" mass="10275">MRPRTKFSITYIIFVIVMMMLIQFFIVGLFFPSPQTKYIPYSTFKQLVREDKIKSVVIGQDIIKAVPKKSEGFKIFLTTPVKDPELIK</sequence>
<dbReference type="GO" id="GO:0004176">
    <property type="term" value="F:ATP-dependent peptidase activity"/>
    <property type="evidence" value="ECO:0007669"/>
    <property type="project" value="InterPro"/>
</dbReference>
<accession>A0A662DAG0</accession>
<evidence type="ECO:0000313" key="5">
    <source>
        <dbReference type="EMBL" id="RLE12445.1"/>
    </source>
</evidence>
<dbReference type="GO" id="GO:0005524">
    <property type="term" value="F:ATP binding"/>
    <property type="evidence" value="ECO:0007669"/>
    <property type="project" value="InterPro"/>
</dbReference>
<feature type="transmembrane region" description="Helical" evidence="3">
    <location>
        <begin position="12"/>
        <end position="31"/>
    </location>
</feature>